<evidence type="ECO:0000313" key="3">
    <source>
        <dbReference type="Proteomes" id="UP000479710"/>
    </source>
</evidence>
<keyword evidence="3" id="KW-1185">Reference proteome</keyword>
<protein>
    <submittedName>
        <fullName evidence="2">Uncharacterized protein</fullName>
    </submittedName>
</protein>
<name>A0A6G1DWN0_9ORYZ</name>
<gene>
    <name evidence="2" type="ORF">E2562_016328</name>
</gene>
<dbReference type="AlphaFoldDB" id="A0A6G1DWN0"/>
<dbReference type="GO" id="GO:0004439">
    <property type="term" value="F:phosphatidylinositol-4,5-bisphosphate 5-phosphatase activity"/>
    <property type="evidence" value="ECO:0007669"/>
    <property type="project" value="TreeGrafter"/>
</dbReference>
<dbReference type="GO" id="GO:0004445">
    <property type="term" value="F:inositol-polyphosphate 5-phosphatase activity"/>
    <property type="evidence" value="ECO:0007669"/>
    <property type="project" value="InterPro"/>
</dbReference>
<dbReference type="InterPro" id="IPR036691">
    <property type="entry name" value="Endo/exonu/phosph_ase_sf"/>
</dbReference>
<evidence type="ECO:0000256" key="1">
    <source>
        <dbReference type="ARBA" id="ARBA00022801"/>
    </source>
</evidence>
<dbReference type="Gene3D" id="3.60.10.10">
    <property type="entry name" value="Endonuclease/exonuclease/phosphatase"/>
    <property type="match status" value="1"/>
</dbReference>
<dbReference type="OrthoDB" id="785963at2759"/>
<evidence type="ECO:0000313" key="2">
    <source>
        <dbReference type="EMBL" id="KAF0917028.1"/>
    </source>
</evidence>
<proteinExistence type="predicted"/>
<dbReference type="PANTHER" id="PTHR45666">
    <property type="entry name" value="TYPE IV INOSITOL POLYPHOSPHATE 5-PHOSPHATASE 9"/>
    <property type="match status" value="1"/>
</dbReference>
<accession>A0A6G1DWN0</accession>
<dbReference type="Proteomes" id="UP000479710">
    <property type="component" value="Unassembled WGS sequence"/>
</dbReference>
<reference evidence="2 3" key="1">
    <citation type="submission" date="2019-11" db="EMBL/GenBank/DDBJ databases">
        <title>Whole genome sequence of Oryza granulata.</title>
        <authorList>
            <person name="Li W."/>
        </authorList>
    </citation>
    <scope>NUCLEOTIDE SEQUENCE [LARGE SCALE GENOMIC DNA]</scope>
    <source>
        <strain evidence="3">cv. Menghai</strain>
        <tissue evidence="2">Leaf</tissue>
    </source>
</reference>
<keyword evidence="1" id="KW-0378">Hydrolase</keyword>
<dbReference type="GO" id="GO:0046856">
    <property type="term" value="P:phosphatidylinositol dephosphorylation"/>
    <property type="evidence" value="ECO:0007669"/>
    <property type="project" value="TreeGrafter"/>
</dbReference>
<comment type="caution">
    <text evidence="2">The sequence shown here is derived from an EMBL/GenBank/DDBJ whole genome shotgun (WGS) entry which is preliminary data.</text>
</comment>
<organism evidence="2 3">
    <name type="scientific">Oryza meyeriana var. granulata</name>
    <dbReference type="NCBI Taxonomy" id="110450"/>
    <lineage>
        <taxon>Eukaryota</taxon>
        <taxon>Viridiplantae</taxon>
        <taxon>Streptophyta</taxon>
        <taxon>Embryophyta</taxon>
        <taxon>Tracheophyta</taxon>
        <taxon>Spermatophyta</taxon>
        <taxon>Magnoliopsida</taxon>
        <taxon>Liliopsida</taxon>
        <taxon>Poales</taxon>
        <taxon>Poaceae</taxon>
        <taxon>BOP clade</taxon>
        <taxon>Oryzoideae</taxon>
        <taxon>Oryzeae</taxon>
        <taxon>Oryzinae</taxon>
        <taxon>Oryza</taxon>
        <taxon>Oryza meyeriana</taxon>
    </lineage>
</organism>
<dbReference type="InterPro" id="IPR045849">
    <property type="entry name" value="IP5P_plant"/>
</dbReference>
<dbReference type="PANTHER" id="PTHR45666:SF19">
    <property type="entry name" value="OS06G0222900 PROTEIN"/>
    <property type="match status" value="1"/>
</dbReference>
<dbReference type="EMBL" id="SPHZ02000005">
    <property type="protein sequence ID" value="KAF0917028.1"/>
    <property type="molecule type" value="Genomic_DNA"/>
</dbReference>
<dbReference type="GO" id="GO:0034485">
    <property type="term" value="F:phosphatidylinositol-3,4,5-trisphosphate 5-phosphatase activity"/>
    <property type="evidence" value="ECO:0007669"/>
    <property type="project" value="TreeGrafter"/>
</dbReference>
<sequence>MSMMLRHTSLCFVCSHLASGKKVGDKLRRNADVAEILKSAHFWRACQPGLAAGHRVPERILDHE</sequence>